<evidence type="ECO:0000256" key="1">
    <source>
        <dbReference type="SAM" id="MobiDB-lite"/>
    </source>
</evidence>
<feature type="compositionally biased region" description="Basic and acidic residues" evidence="1">
    <location>
        <begin position="1"/>
        <end position="12"/>
    </location>
</feature>
<organism evidence="2 3">
    <name type="scientific">Pedobacter montanisoli</name>
    <dbReference type="NCBI Taxonomy" id="2923277"/>
    <lineage>
        <taxon>Bacteria</taxon>
        <taxon>Pseudomonadati</taxon>
        <taxon>Bacteroidota</taxon>
        <taxon>Sphingobacteriia</taxon>
        <taxon>Sphingobacteriales</taxon>
        <taxon>Sphingobacteriaceae</taxon>
        <taxon>Pedobacter</taxon>
    </lineage>
</organism>
<reference evidence="2" key="1">
    <citation type="submission" date="2022-03" db="EMBL/GenBank/DDBJ databases">
        <authorList>
            <person name="Woo C.Y."/>
        </authorList>
    </citation>
    <scope>NUCLEOTIDE SEQUENCE</scope>
    <source>
        <strain evidence="2">CYS-01</strain>
    </source>
</reference>
<gene>
    <name evidence="2" type="ORF">MMF97_13455</name>
</gene>
<proteinExistence type="predicted"/>
<evidence type="ECO:0000313" key="2">
    <source>
        <dbReference type="EMBL" id="MCJ0743723.1"/>
    </source>
</evidence>
<feature type="compositionally biased region" description="Basic and acidic residues" evidence="1">
    <location>
        <begin position="55"/>
        <end position="66"/>
    </location>
</feature>
<dbReference type="RefSeq" id="WP_243363011.1">
    <property type="nucleotide sequence ID" value="NZ_JALGBH010000002.1"/>
</dbReference>
<feature type="region of interest" description="Disordered" evidence="1">
    <location>
        <begin position="1"/>
        <end position="66"/>
    </location>
</feature>
<protein>
    <submittedName>
        <fullName evidence="2">Uncharacterized protein</fullName>
    </submittedName>
</protein>
<keyword evidence="3" id="KW-1185">Reference proteome</keyword>
<dbReference type="EMBL" id="JALGBH010000002">
    <property type="protein sequence ID" value="MCJ0743723.1"/>
    <property type="molecule type" value="Genomic_DNA"/>
</dbReference>
<evidence type="ECO:0000313" key="3">
    <source>
        <dbReference type="Proteomes" id="UP001165460"/>
    </source>
</evidence>
<accession>A0ABS9ZZI8</accession>
<sequence length="66" mass="7482">MKKPENKNKLKADTPLVSENKKKATTSKDKHEAPKYTKDEKEFADGKGSQLSNQLDHKTPKGKEKK</sequence>
<name>A0ABS9ZZI8_9SPHI</name>
<comment type="caution">
    <text evidence="2">The sequence shown here is derived from an EMBL/GenBank/DDBJ whole genome shotgun (WGS) entry which is preliminary data.</text>
</comment>
<dbReference type="Proteomes" id="UP001165460">
    <property type="component" value="Unassembled WGS sequence"/>
</dbReference>
<feature type="compositionally biased region" description="Basic and acidic residues" evidence="1">
    <location>
        <begin position="19"/>
        <end position="45"/>
    </location>
</feature>